<evidence type="ECO:0008006" key="3">
    <source>
        <dbReference type="Google" id="ProtNLM"/>
    </source>
</evidence>
<dbReference type="AlphaFoldDB" id="A0A979G3Y8"/>
<reference evidence="2" key="1">
    <citation type="submission" date="2009-08" db="EMBL/GenBank/DDBJ databases">
        <title>The complete genome of Chitinophaga pinensis DSM 2588.</title>
        <authorList>
            <consortium name="US DOE Joint Genome Institute (JGI-PGF)"/>
            <person name="Lucas S."/>
            <person name="Copeland A."/>
            <person name="Lapidus A."/>
            <person name="Glavina del Rio T."/>
            <person name="Dalin E."/>
            <person name="Tice H."/>
            <person name="Bruce D."/>
            <person name="Goodwin L."/>
            <person name="Pitluck S."/>
            <person name="Kyrpides N."/>
            <person name="Mavromatis K."/>
            <person name="Ivanova N."/>
            <person name="Mikhailova N."/>
            <person name="Sims D."/>
            <person name="Meinche L."/>
            <person name="Brettin T."/>
            <person name="Detter J.C."/>
            <person name="Han C."/>
            <person name="Larimer F."/>
            <person name="Land M."/>
            <person name="Hauser L."/>
            <person name="Markowitz V."/>
            <person name="Cheng J.-F."/>
            <person name="Hugenholtz P."/>
            <person name="Woyke T."/>
            <person name="Wu D."/>
            <person name="Spring S."/>
            <person name="Klenk H.-P."/>
            <person name="Eisen J.A."/>
        </authorList>
    </citation>
    <scope>NUCLEOTIDE SEQUENCE [LARGE SCALE GENOMIC DNA]</scope>
    <source>
        <strain evidence="2">ATCC 43595 / DSM 2588 / LMG 13176 / NBRC 15968 / NCIMB 11800 / UQM 2034</strain>
    </source>
</reference>
<accession>A0A979G3Y8</accession>
<protein>
    <recommendedName>
        <fullName evidence="3">YkgJ family cysteine cluster protein</fullName>
    </recommendedName>
</protein>
<dbReference type="KEGG" id="cpi:Cpin_2868"/>
<dbReference type="Proteomes" id="UP000002215">
    <property type="component" value="Chromosome"/>
</dbReference>
<dbReference type="EMBL" id="CP001699">
    <property type="protein sequence ID" value="ACU60347.1"/>
    <property type="molecule type" value="Genomic_DNA"/>
</dbReference>
<proteinExistence type="predicted"/>
<dbReference type="OrthoDB" id="665764at2"/>
<organism evidence="1 2">
    <name type="scientific">Chitinophaga pinensis (strain ATCC 43595 / DSM 2588 / LMG 13176 / NBRC 15968 / NCIMB 11800 / UQM 2034)</name>
    <dbReference type="NCBI Taxonomy" id="485918"/>
    <lineage>
        <taxon>Bacteria</taxon>
        <taxon>Pseudomonadati</taxon>
        <taxon>Bacteroidota</taxon>
        <taxon>Chitinophagia</taxon>
        <taxon>Chitinophagales</taxon>
        <taxon>Chitinophagaceae</taxon>
        <taxon>Chitinophaga</taxon>
    </lineage>
</organism>
<dbReference type="RefSeq" id="WP_012790523.1">
    <property type="nucleotide sequence ID" value="NC_013132.1"/>
</dbReference>
<dbReference type="Pfam" id="PF03692">
    <property type="entry name" value="CxxCxxCC"/>
    <property type="match status" value="1"/>
</dbReference>
<name>A0A979G3Y8_CHIPD</name>
<gene>
    <name evidence="1" type="ordered locus">Cpin_2868</name>
</gene>
<dbReference type="InterPro" id="IPR005358">
    <property type="entry name" value="Puta_zinc/iron-chelating_dom"/>
</dbReference>
<evidence type="ECO:0000313" key="1">
    <source>
        <dbReference type="EMBL" id="ACU60347.1"/>
    </source>
</evidence>
<reference evidence="1 2" key="2">
    <citation type="journal article" date="2010" name="Stand. Genomic Sci.">
        <title>Complete genome sequence of Chitinophaga pinensis type strain (UQM 2034).</title>
        <authorList>
            <person name="Glavina Del Rio T."/>
            <person name="Abt B."/>
            <person name="Spring S."/>
            <person name="Lapidus A."/>
            <person name="Nolan M."/>
            <person name="Tice H."/>
            <person name="Copeland A."/>
            <person name="Cheng J.F."/>
            <person name="Chen F."/>
            <person name="Bruce D."/>
            <person name="Goodwin L."/>
            <person name="Pitluck S."/>
            <person name="Ivanova N."/>
            <person name="Mavromatis K."/>
            <person name="Mikhailova N."/>
            <person name="Pati A."/>
            <person name="Chen A."/>
            <person name="Palaniappan K."/>
            <person name="Land M."/>
            <person name="Hauser L."/>
            <person name="Chang Y.J."/>
            <person name="Jeffries C.D."/>
            <person name="Chain P."/>
            <person name="Saunders E."/>
            <person name="Detter J.C."/>
            <person name="Brettin T."/>
            <person name="Rohde M."/>
            <person name="Goker M."/>
            <person name="Bristow J."/>
            <person name="Eisen J.A."/>
            <person name="Markowitz V."/>
            <person name="Hugenholtz P."/>
            <person name="Kyrpides N.C."/>
            <person name="Klenk H.P."/>
            <person name="Lucas S."/>
        </authorList>
    </citation>
    <scope>NUCLEOTIDE SEQUENCE [LARGE SCALE GENOMIC DNA]</scope>
    <source>
        <strain evidence="2">ATCC 43595 / DSM 2588 / LMG 13176 / NBRC 15968 / NCIMB 11800 / UQM 2034</strain>
    </source>
</reference>
<sequence length="171" mass="19284">MNANLAEIAAIAQQKEAENQSFKAYLKSQPADDIDQLVQELDALVTPQVDCTACGNCCRSLMINVEPDEVTRLAAHLSRTEADVIDSYIETGVNNSMMVINRIPCHFLENSMCTIYEHRFAGCREFPGLHLPQFTNRLFSMMMHYGTCPIIFNVLEEMKVRLDFSADMPVT</sequence>
<evidence type="ECO:0000313" key="2">
    <source>
        <dbReference type="Proteomes" id="UP000002215"/>
    </source>
</evidence>